<evidence type="ECO:0000313" key="9">
    <source>
        <dbReference type="EMBL" id="MFD1043104.1"/>
    </source>
</evidence>
<feature type="domain" description="Type II secretion system protein GspF" evidence="8">
    <location>
        <begin position="11"/>
        <end position="135"/>
    </location>
</feature>
<dbReference type="Proteomes" id="UP001597033">
    <property type="component" value="Unassembled WGS sequence"/>
</dbReference>
<dbReference type="Pfam" id="PF00482">
    <property type="entry name" value="T2SSF"/>
    <property type="match status" value="2"/>
</dbReference>
<evidence type="ECO:0000256" key="4">
    <source>
        <dbReference type="ARBA" id="ARBA00022692"/>
    </source>
</evidence>
<dbReference type="InterPro" id="IPR042094">
    <property type="entry name" value="T2SS_GspF_sf"/>
</dbReference>
<evidence type="ECO:0000256" key="7">
    <source>
        <dbReference type="SAM" id="Phobius"/>
    </source>
</evidence>
<proteinExistence type="inferred from homology"/>
<dbReference type="EMBL" id="JBHTKN010000008">
    <property type="protein sequence ID" value="MFD1043104.1"/>
    <property type="molecule type" value="Genomic_DNA"/>
</dbReference>
<evidence type="ECO:0000259" key="8">
    <source>
        <dbReference type="Pfam" id="PF00482"/>
    </source>
</evidence>
<evidence type="ECO:0000256" key="5">
    <source>
        <dbReference type="ARBA" id="ARBA00022989"/>
    </source>
</evidence>
<reference evidence="10" key="1">
    <citation type="journal article" date="2019" name="Int. J. Syst. Evol. Microbiol.">
        <title>The Global Catalogue of Microorganisms (GCM) 10K type strain sequencing project: providing services to taxonomists for standard genome sequencing and annotation.</title>
        <authorList>
            <consortium name="The Broad Institute Genomics Platform"/>
            <consortium name="The Broad Institute Genome Sequencing Center for Infectious Disease"/>
            <person name="Wu L."/>
            <person name="Ma J."/>
        </authorList>
    </citation>
    <scope>NUCLEOTIDE SEQUENCE [LARGE SCALE GENOMIC DNA]</scope>
    <source>
        <strain evidence="10">CCUG 55854</strain>
    </source>
</reference>
<gene>
    <name evidence="9" type="ORF">ACFQ2N_12195</name>
</gene>
<feature type="transmembrane region" description="Helical" evidence="7">
    <location>
        <begin position="310"/>
        <end position="331"/>
    </location>
</feature>
<keyword evidence="3" id="KW-1003">Cell membrane</keyword>
<sequence>MLAPDVRAQIYTTLAMLLENKVQLINALDKLYEVYSNGGKQRSAASIFLAEARTVIREGQPLSKAFARYISAEEASIIQAGERSGRLREAFRDAIDNIKRKTAIRNAVLSGAAYPVVLTGLLITMLYIVATRLMPTLARAIDLETLSGPAYWLHVMSSLLMGYGLYAAIAIVVAGGWVAWSMPNLTGKTRVRLDRFPPWSVYRASNGSSFLLNVAVMVQSGIKLLDALNQLYQTANPYMQERIGAVIQGIQRGRNLGEALDDCEMEFPDRKAVRLLLLLAGNSGFEESLQNFSIEWADETVARVQAMMRLFFIVALMAVGGTAVMIVSSTAEIQSAIEQSTQR</sequence>
<dbReference type="RefSeq" id="WP_238394353.1">
    <property type="nucleotide sequence ID" value="NZ_JBHTKN010000008.1"/>
</dbReference>
<keyword evidence="4 7" id="KW-0812">Transmembrane</keyword>
<evidence type="ECO:0000256" key="6">
    <source>
        <dbReference type="ARBA" id="ARBA00023136"/>
    </source>
</evidence>
<comment type="subcellular location">
    <subcellularLocation>
        <location evidence="1">Cell membrane</location>
        <topology evidence="1">Multi-pass membrane protein</topology>
    </subcellularLocation>
</comment>
<evidence type="ECO:0000256" key="3">
    <source>
        <dbReference type="ARBA" id="ARBA00022475"/>
    </source>
</evidence>
<keyword evidence="5 7" id="KW-1133">Transmembrane helix</keyword>
<evidence type="ECO:0000313" key="10">
    <source>
        <dbReference type="Proteomes" id="UP001597033"/>
    </source>
</evidence>
<feature type="transmembrane region" description="Helical" evidence="7">
    <location>
        <begin position="107"/>
        <end position="130"/>
    </location>
</feature>
<evidence type="ECO:0000256" key="1">
    <source>
        <dbReference type="ARBA" id="ARBA00004651"/>
    </source>
</evidence>
<dbReference type="PANTHER" id="PTHR30012:SF0">
    <property type="entry name" value="TYPE II SECRETION SYSTEM PROTEIN F-RELATED"/>
    <property type="match status" value="1"/>
</dbReference>
<accession>A0ABW3M170</accession>
<name>A0ABW3M170_9GAMM</name>
<dbReference type="PANTHER" id="PTHR30012">
    <property type="entry name" value="GENERAL SECRETION PATHWAY PROTEIN"/>
    <property type="match status" value="1"/>
</dbReference>
<dbReference type="Gene3D" id="1.20.81.30">
    <property type="entry name" value="Type II secretion system (T2SS), domain F"/>
    <property type="match status" value="2"/>
</dbReference>
<comment type="caution">
    <text evidence="9">The sequence shown here is derived from an EMBL/GenBank/DDBJ whole genome shotgun (WGS) entry which is preliminary data.</text>
</comment>
<organism evidence="9 10">
    <name type="scientific">Pseudoxanthomonas kaohsiungensis</name>
    <dbReference type="NCBI Taxonomy" id="283923"/>
    <lineage>
        <taxon>Bacteria</taxon>
        <taxon>Pseudomonadati</taxon>
        <taxon>Pseudomonadota</taxon>
        <taxon>Gammaproteobacteria</taxon>
        <taxon>Lysobacterales</taxon>
        <taxon>Lysobacteraceae</taxon>
        <taxon>Pseudoxanthomonas</taxon>
    </lineage>
</organism>
<feature type="domain" description="Type II secretion system protein GspF" evidence="8">
    <location>
        <begin position="210"/>
        <end position="327"/>
    </location>
</feature>
<evidence type="ECO:0000256" key="2">
    <source>
        <dbReference type="ARBA" id="ARBA00005745"/>
    </source>
</evidence>
<dbReference type="InterPro" id="IPR003004">
    <property type="entry name" value="GspF/PilC"/>
</dbReference>
<comment type="similarity">
    <text evidence="2">Belongs to the GSP F family.</text>
</comment>
<keyword evidence="10" id="KW-1185">Reference proteome</keyword>
<protein>
    <submittedName>
        <fullName evidence="9">Type II secretion system F family protein</fullName>
    </submittedName>
</protein>
<keyword evidence="6 7" id="KW-0472">Membrane</keyword>
<dbReference type="InterPro" id="IPR018076">
    <property type="entry name" value="T2SS_GspF_dom"/>
</dbReference>
<feature type="transmembrane region" description="Helical" evidence="7">
    <location>
        <begin position="150"/>
        <end position="180"/>
    </location>
</feature>